<evidence type="ECO:0000313" key="2">
    <source>
        <dbReference type="Proteomes" id="UP000830198"/>
    </source>
</evidence>
<gene>
    <name evidence="1" type="ORF">MYF79_19840</name>
</gene>
<protein>
    <recommendedName>
        <fullName evidence="3">RHS repeat-associated core domain-containing protein</fullName>
    </recommendedName>
</protein>
<name>A0ABY4HUA7_CHIFI</name>
<keyword evidence="2" id="KW-1185">Reference proteome</keyword>
<dbReference type="NCBIfam" id="TIGR03696">
    <property type="entry name" value="Rhs_assc_core"/>
    <property type="match status" value="1"/>
</dbReference>
<sequence length="2836" mass="311751">MKRILLIIKPGLKKSIPFKMIKPVMLVLALLFVLVSGNVQGQTVSVLKGLLDGARGQLAKDSITTVQDTAYFNPVLQGKLDTPYQVKNIITFRINEYARVVLPATFTAAVSVRIIYTKPDFSLDSVERTLTINYSDTSVYTARNNFVFNNGHRVTVKVLGVTTDASSDILPALVLENEMDARVLYKLSCTNDGVKSISIVSPAPPNTDSTDEISVTWPVITGADVYDLEWAYIDSTALLSGRYGNPFNRELLFRNNADRVTVKNNAYSIPLLYDDGGVLFFRVRAVQEGDGGSRTETAWSSLYQDGLGQYSFTGHQRALNWQATTAFAEDGKRKSVVQYYDGSLRSRQTVTKDNTTNTTIVGESYYDYQGRPVINVLGAPTLKSVISYSRNFNRSINGGEYDKGNYDTLISPADILSASAKPMSTASGANQYYSADNPEKGNGFNQYIPDAGGYAFTETSYTQDRTGRVSRQSGVGPVFKLGSNHETKYSYGAPGDNDLDALFGTEVGVKSHYFKNIVEDANGQYHVSYVDMYGRTIATALSGVPDSADLAGLSYNPLISYTDTLSKANNRIVKDLVMENTQSQLVTLPGNYVFNYKLKAPVLQRSDCNNNAICYNGLFDLEISITDDASNQRLGGKPFDTVLHNYTPGSVPATCGVPDMNVGFTIFLPAGTYQITKRLSVNREAMDYYRDSVYMKKQLCTTLEQFVQQQRDILANDSSKTCIPDCKSCRDSIGTWDTFRNNYLAKAGVTPVDSASYRGAVYAAYLAAVAACDVLCDSGSEIQGIRNAMLLDVSGPYGQYADPADTLNIYSIFYHADENVQAPYRRDDVVYYDELGRRDTVYDDVSDTYVIPQLLNPEQFAAKFKASWAEALLKFHPEYYKLLEMQKYADSYLWDKTFEGVDTYAEAKEKGYLNPTANNSFIFPVVTGNKDPLAATAKDGLEKVLNNFNGGSGASLLSMWSMATVSVKCSRSSATCYQQYSTPAKAFNEALMCKGDLDMAWRAFRQMYLTTKHNIINDRINNVIYPGYPRITSAQLSAAGKQPNFYVVNEALSENGGGFLGNNADTTVLKDSANAQLQRSYDENCRSYVQAWVKQLAPCKYSQQVLDSIIIPKLLVVCKEGADIDHPYGASSVKPSSGNYYRSFSDVLNAYNAQAGITDPLNCNAYLITLPAPYDKQAAYTNRPTYTAPTDCECNQLRILNTEYLAYKKPSDISLATYLNRTRGTSLTEVQVQQLLGACNVPGTTTCTYFEEPLVIPTIMQCNIAAPCASCEVVGNSYSRFQASYPGITPLREEADSVQQRKNELFVSFMNNQLGMNKQLWEYLNFMDTCQLYSFKDSIVCRGGKQLIHSYTTGSIDTVYDVIRTPDNGFMIAGSTTIAANNKNAYLIRTDSKGEVLWSRHYGGTGNDNFAQIKSTSDGGYIAVGTIAAYAVARDAMIVKLTEKGDVTWSKRVGLNTTNGEVGADIIQTSDGGYAYVARYNLADGVADFLVGSLQSDGTFNWLKRFGQGSGDEGYSLLENNDTLVIAGCSWVTGITGQFDGWILKVDKKTGKQLHVHWYDIGQPTKTITNFSNYIHKVKGGYITSYSAGDAGGVRQAILSVADNGQVKYVKQFSRPLNKTVIRWMPTAVGSDGNIMAVQNIQLSNNYGIVWEKTSGDGNLLWSDLFRSDSSVFFTKLIENADGGFVGAGNYGRSAMMIFTPPSGPMGCSDSLINDTFDPVGVRVNPDTVMVWDVVIKDTAVKAFTLTGNAIAPVHRTFNCVGADSCFRMSKGPLLCGNTKPVFGDVDVNEINNCSDNEFFAVSKGTELFNAYRDSLKAGFNKAYIDSCMNAGLREIFTVSYTTSEYHYTLYYYDRAGSLVKTVPPAGVVVNRTQTWLNAVKSARARGLEQLPAHTMVTNYRYNTLNQVIAKMTPDITAAFKYAYDRIGRLVAAQPTLSTNSIYTVYDNLGRITQTGSTSGSLSNITSRNPYTLAQWYANMSRLEIVTTNYDEPYAPLTGAIISPRNLRNRVAWSAAYAGIAAISSGAYTSATFYSYDAHGNVDTLIQDFKTGGMADGNNRWKKIVYRYDLISGNVNHVAYQPGQPDAFYHRYSYDANNRITNVETSRDSINWDNDAYYQYYKHGGLARAVIGQQKVQGIDYAYTLQGWLKGINSTADTATFDIGHDGSGASAVAKDAYGFALHYFGDRDYNPINSTARPFAGAGTAGAAFKPLFNGNIAAISQNIPSVGAPFLYTYNYDVLNRIVGMQVSQGLNKSANAWAPVPLPDFKEDVSYDPNGNIRTYKRKGNNTFAGQPIDMDDMVYNYTSGTNKLSYISDAVPAANYANDIDNQTTGNYTYTAGGQLNIDRAAGITSTQWTGYDKIRQISTASNGVINYTYGVDQNRISKTVKGIQTWYVRDATGNVMSIYTKGDSTLNGGLLTQTEAHLYGNSRLGIHTLNTNVQSVTVPEVTPLNGLGSGININFVRGRKFFELSNHLGNVLATVSDKKIGVSSDGNVIDYYQPDLVSAQEYYPFGMRMYGRGLASSKYRYGFNGKENDNEVKGDGNQQDYGMRVYDPRIGRFLSVDPLTRDYPWYTPYQFAGNTPIWAVDLDGLEEFKVTGKDGKEQTVNGPWADSKQAQVAAFKGFAKPHETVTTQNTSTKNKVTQPTNDPKSEFAKAVDDLYYIWSVITADPLQPTAAKPSSTSTTGQLVDMAIPLIPVEAVVESVFAKLSVKTIPFFKKAAPVIKDAAEYLKIMKPKDEFDAVKTLYRGTTGSEAGSTILFLTDDAAVAATYVKNGGQVMEYEISQYALFALKNAGELEMKTGIHVAGQISTEYMFLGKNVVEAVNSLAKPLK</sequence>
<organism evidence="1 2">
    <name type="scientific">Chitinophaga filiformis</name>
    <name type="common">Myxococcus filiformis</name>
    <name type="synonym">Flexibacter filiformis</name>
    <dbReference type="NCBI Taxonomy" id="104663"/>
    <lineage>
        <taxon>Bacteria</taxon>
        <taxon>Pseudomonadati</taxon>
        <taxon>Bacteroidota</taxon>
        <taxon>Chitinophagia</taxon>
        <taxon>Chitinophagales</taxon>
        <taxon>Chitinophagaceae</taxon>
        <taxon>Chitinophaga</taxon>
    </lineage>
</organism>
<dbReference type="EMBL" id="CP095855">
    <property type="protein sequence ID" value="UPK67195.1"/>
    <property type="molecule type" value="Genomic_DNA"/>
</dbReference>
<evidence type="ECO:0000313" key="1">
    <source>
        <dbReference type="EMBL" id="UPK67195.1"/>
    </source>
</evidence>
<accession>A0ABY4HUA7</accession>
<proteinExistence type="predicted"/>
<dbReference type="InterPro" id="IPR022385">
    <property type="entry name" value="Rhs_assc_core"/>
</dbReference>
<reference evidence="1 2" key="1">
    <citation type="submission" date="2022-04" db="EMBL/GenBank/DDBJ databases">
        <title>The arsenic-methylating capacity of Chitinophaga filiformis YT5 during chitin decomposition.</title>
        <authorList>
            <person name="Chen G."/>
            <person name="Liang Y."/>
        </authorList>
    </citation>
    <scope>NUCLEOTIDE SEQUENCE [LARGE SCALE GENOMIC DNA]</scope>
    <source>
        <strain evidence="1 2">YT5</strain>
    </source>
</reference>
<dbReference type="RefSeq" id="WP_247809374.1">
    <property type="nucleotide sequence ID" value="NZ_CP095855.1"/>
</dbReference>
<dbReference type="PANTHER" id="PTHR42754">
    <property type="entry name" value="ENDOGLUCANASE"/>
    <property type="match status" value="1"/>
</dbReference>
<dbReference type="PANTHER" id="PTHR42754:SF1">
    <property type="entry name" value="LIPOPROTEIN"/>
    <property type="match status" value="1"/>
</dbReference>
<dbReference type="Gene3D" id="2.180.10.10">
    <property type="entry name" value="RHS repeat-associated core"/>
    <property type="match status" value="1"/>
</dbReference>
<evidence type="ECO:0008006" key="3">
    <source>
        <dbReference type="Google" id="ProtNLM"/>
    </source>
</evidence>
<dbReference type="Proteomes" id="UP000830198">
    <property type="component" value="Chromosome"/>
</dbReference>